<evidence type="ECO:0000313" key="1">
    <source>
        <dbReference type="EMBL" id="KAG0275795.1"/>
    </source>
</evidence>
<dbReference type="PANTHER" id="PTHR33129:SF1">
    <property type="entry name" value="ATP-BINDING PROTEIN"/>
    <property type="match status" value="1"/>
</dbReference>
<proteinExistence type="predicted"/>
<accession>A0A9P6UCU5</accession>
<keyword evidence="2" id="KW-1185">Reference proteome</keyword>
<comment type="caution">
    <text evidence="1">The sequence shown here is derived from an EMBL/GenBank/DDBJ whole genome shotgun (WGS) entry which is preliminary data.</text>
</comment>
<feature type="non-terminal residue" evidence="1">
    <location>
        <position position="283"/>
    </location>
</feature>
<reference evidence="1" key="1">
    <citation type="journal article" date="2020" name="Fungal Divers.">
        <title>Resolving the Mortierellaceae phylogeny through synthesis of multi-gene phylogenetics and phylogenomics.</title>
        <authorList>
            <person name="Vandepol N."/>
            <person name="Liber J."/>
            <person name="Desiro A."/>
            <person name="Na H."/>
            <person name="Kennedy M."/>
            <person name="Barry K."/>
            <person name="Grigoriev I.V."/>
            <person name="Miller A.N."/>
            <person name="O'Donnell K."/>
            <person name="Stajich J.E."/>
            <person name="Bonito G."/>
        </authorList>
    </citation>
    <scope>NUCLEOTIDE SEQUENCE</scope>
    <source>
        <strain evidence="1">NVP60</strain>
    </source>
</reference>
<dbReference type="Proteomes" id="UP000823405">
    <property type="component" value="Unassembled WGS sequence"/>
</dbReference>
<protein>
    <submittedName>
        <fullName evidence="1">Uncharacterized protein</fullName>
    </submittedName>
</protein>
<gene>
    <name evidence="1" type="ORF">BGZ97_010220</name>
</gene>
<name>A0A9P6UCU5_9FUNG</name>
<dbReference type="OrthoDB" id="19861at2759"/>
<dbReference type="EMBL" id="JAAAIN010005173">
    <property type="protein sequence ID" value="KAG0275795.1"/>
    <property type="molecule type" value="Genomic_DNA"/>
</dbReference>
<dbReference type="AlphaFoldDB" id="A0A9P6UCU5"/>
<dbReference type="InterPro" id="IPR052980">
    <property type="entry name" value="Crinkler_effector"/>
</dbReference>
<sequence length="283" mass="32336">NDDNPPIIIFHTKRSAECYVYGGLSTVRSGDIEDFKPFLSLTDTWYFVDSSPYPILDGAKTVISASPNILFSEAHQYKDIGKMVAWRYYMAPWSLEELTMCRTNVSSFQVVPLEAVEELYLKIGGVPRYVLERSKQELLLAPDDLDSAKAMTCGHLEQALERVRDPATLMQFFSQGNDPRDFSSRLIHRWPMDGHRTFRLEWASAYVAEKVATLLTQDTCTQMLKRLIADPSGSYSGIMFEAYVLRAFREGGHTFEIRDLETGQSDRLHIPRKPQTEHFSMIS</sequence>
<organism evidence="1 2">
    <name type="scientific">Linnemannia gamsii</name>
    <dbReference type="NCBI Taxonomy" id="64522"/>
    <lineage>
        <taxon>Eukaryota</taxon>
        <taxon>Fungi</taxon>
        <taxon>Fungi incertae sedis</taxon>
        <taxon>Mucoromycota</taxon>
        <taxon>Mortierellomycotina</taxon>
        <taxon>Mortierellomycetes</taxon>
        <taxon>Mortierellales</taxon>
        <taxon>Mortierellaceae</taxon>
        <taxon>Linnemannia</taxon>
    </lineage>
</organism>
<dbReference type="PANTHER" id="PTHR33129">
    <property type="entry name" value="PROTEIN KINASE DOMAIN-CONTAINING PROTEIN-RELATED"/>
    <property type="match status" value="1"/>
</dbReference>
<evidence type="ECO:0000313" key="2">
    <source>
        <dbReference type="Proteomes" id="UP000823405"/>
    </source>
</evidence>